<dbReference type="GO" id="GO:0034975">
    <property type="term" value="P:protein folding in endoplasmic reticulum"/>
    <property type="evidence" value="ECO:0007669"/>
    <property type="project" value="TreeGrafter"/>
</dbReference>
<keyword evidence="5 11" id="KW-0812">Transmembrane</keyword>
<dbReference type="InterPro" id="IPR058545">
    <property type="entry name" value="Beta-prop_EMC1_1st"/>
</dbReference>
<keyword evidence="6 12" id="KW-0732">Signal</keyword>
<accession>A0AAJ0GBK0</accession>
<proteinExistence type="inferred from homology"/>
<comment type="subunit">
    <text evidence="3">Component of the ER membrane protein complex (EMC).</text>
</comment>
<comment type="caution">
    <text evidence="15">The sequence shown here is derived from an EMBL/GenBank/DDBJ whole genome shotgun (WGS) entry which is preliminary data.</text>
</comment>
<keyword evidence="10" id="KW-0325">Glycoprotein</keyword>
<keyword evidence="16" id="KW-1185">Reference proteome</keyword>
<keyword evidence="7" id="KW-0256">Endoplasmic reticulum</keyword>
<protein>
    <recommendedName>
        <fullName evidence="4">ER membrane protein complex subunit 1</fullName>
    </recommendedName>
</protein>
<dbReference type="EMBL" id="JAWDJX010000021">
    <property type="protein sequence ID" value="KAK3052252.1"/>
    <property type="molecule type" value="Genomic_DNA"/>
</dbReference>
<evidence type="ECO:0000259" key="14">
    <source>
        <dbReference type="Pfam" id="PF25293"/>
    </source>
</evidence>
<dbReference type="Pfam" id="PF07774">
    <property type="entry name" value="EMC1_C"/>
    <property type="match status" value="1"/>
</dbReference>
<evidence type="ECO:0000259" key="13">
    <source>
        <dbReference type="Pfam" id="PF07774"/>
    </source>
</evidence>
<evidence type="ECO:0000256" key="7">
    <source>
        <dbReference type="ARBA" id="ARBA00022824"/>
    </source>
</evidence>
<dbReference type="PANTHER" id="PTHR21573">
    <property type="entry name" value="ER MEMBRANE PROTEIN COMPLEX SUBUNIT 1"/>
    <property type="match status" value="1"/>
</dbReference>
<comment type="subcellular location">
    <subcellularLocation>
        <location evidence="1">Endoplasmic reticulum membrane</location>
        <topology evidence="1">Single-pass type I membrane protein</topology>
    </subcellularLocation>
</comment>
<evidence type="ECO:0000256" key="11">
    <source>
        <dbReference type="SAM" id="Phobius"/>
    </source>
</evidence>
<dbReference type="InterPro" id="IPR011047">
    <property type="entry name" value="Quinoprotein_ADH-like_sf"/>
</dbReference>
<evidence type="ECO:0000256" key="1">
    <source>
        <dbReference type="ARBA" id="ARBA00004115"/>
    </source>
</evidence>
<evidence type="ECO:0000256" key="8">
    <source>
        <dbReference type="ARBA" id="ARBA00022989"/>
    </source>
</evidence>
<dbReference type="SUPFAM" id="SSF50998">
    <property type="entry name" value="Quinoprotein alcohol dehydrogenase-like"/>
    <property type="match status" value="1"/>
</dbReference>
<dbReference type="Gene3D" id="2.130.10.10">
    <property type="entry name" value="YVTN repeat-like/Quinoprotein amine dehydrogenase"/>
    <property type="match status" value="1"/>
</dbReference>
<keyword evidence="9 11" id="KW-0472">Membrane</keyword>
<dbReference type="InterPro" id="IPR015943">
    <property type="entry name" value="WD40/YVTN_repeat-like_dom_sf"/>
</dbReference>
<sequence>MRLPLFAAAYLLLRTTAAVYADEAWNVDYHYALLGQPQQDTTFFHQPSSSSKASLVYTLSDKGVVGTVNPRDGAIVWRHALAQNVSQHSRGFLRAAEGQDVVVSGIENQVAAWSAADGRLAWDLKTDGPVEDVEVLELDDKLATAGTKDVLVLTGGDNSALQRIDGASGTKKWQYQIEGNDQAYQVSASSTEVFVILLHKTMLGYYKIRVVSLDSVDGHKTDEYTLSSDSELATQDTILSVGANSASPIIAWTDATHTTLKVNLIGSKSTASFNIDKHNDQAVEKVSIQAPYHTNSLAHFLVHYETADSHWADVFHINLSKNKIEKSYSLPKLSGKGAFSTSVSDANVYFTRISQDEITTVSSASHGVLGRWKVQDLGVAVGASERVTPVHAVSELSIKGDSISAIRTAVLLSTGDWVLLRNGNSVWTRPEALADIESATFAISSAVEELAQELETEAHSNPVAAYIHRVKRHIAELRLLPNTLITLPQRFMRGFLGTSSDGGMAKDTFGFHQIIACATRNGRLIALDAGSPDRVLWSRQAVSLKTGETWQPQLTSHADIISLEHDGVKEHLAFNATNGNLIMTESRTETTVSLPNVGYTFENGGLEAKRLDVENAGSIWHFSPNTNENIHSLVPRPINDPVASIGKVLGDRRVLYKYLNPNVALLATTNSAANIANIYILDTISGAILYSATHTGIDLSAPIASLVSENWFAYSLTASASSESPKGHQLIVGEMFESLSPNNRGLTGNFSTLETTGEPYTLTATYQIPEPISKLSVTQTKQGITSRHILAYLDASSAIIGIPYTVLDPRRPVGRDPTKDEQAEGLLRYAPIIEFDARWYLNHQREVLGLTNIITSPALVESTSLVFGYGMDVFGTRVGASGSFDVLGKDFNKFQMLATVVGLFAATVGVAPLVMRKGVDSRWKFT</sequence>
<dbReference type="AlphaFoldDB" id="A0AAJ0GBK0"/>
<feature type="domain" description="EMC1 first beta-propeller" evidence="14">
    <location>
        <begin position="18"/>
        <end position="431"/>
    </location>
</feature>
<dbReference type="InterPro" id="IPR026895">
    <property type="entry name" value="EMC1"/>
</dbReference>
<dbReference type="Pfam" id="PF25293">
    <property type="entry name" value="Beta-prop_EMC1_N"/>
    <property type="match status" value="1"/>
</dbReference>
<evidence type="ECO:0000256" key="4">
    <source>
        <dbReference type="ARBA" id="ARBA00020824"/>
    </source>
</evidence>
<evidence type="ECO:0000256" key="3">
    <source>
        <dbReference type="ARBA" id="ARBA00011276"/>
    </source>
</evidence>
<feature type="domain" description="ER membrane protein complex subunit 1 C-terminal" evidence="13">
    <location>
        <begin position="708"/>
        <end position="923"/>
    </location>
</feature>
<gene>
    <name evidence="15" type="ORF">LTR09_006462</name>
</gene>
<dbReference type="GO" id="GO:0072546">
    <property type="term" value="C:EMC complex"/>
    <property type="evidence" value="ECO:0007669"/>
    <property type="project" value="InterPro"/>
</dbReference>
<evidence type="ECO:0000256" key="10">
    <source>
        <dbReference type="ARBA" id="ARBA00023180"/>
    </source>
</evidence>
<evidence type="ECO:0000256" key="12">
    <source>
        <dbReference type="SAM" id="SignalP"/>
    </source>
</evidence>
<name>A0AAJ0GBK0_9PEZI</name>
<evidence type="ECO:0000256" key="2">
    <source>
        <dbReference type="ARBA" id="ARBA00007904"/>
    </source>
</evidence>
<keyword evidence="8 11" id="KW-1133">Transmembrane helix</keyword>
<feature type="signal peptide" evidence="12">
    <location>
        <begin position="1"/>
        <end position="21"/>
    </location>
</feature>
<evidence type="ECO:0000313" key="16">
    <source>
        <dbReference type="Proteomes" id="UP001271007"/>
    </source>
</evidence>
<dbReference type="PANTHER" id="PTHR21573:SF0">
    <property type="entry name" value="ER MEMBRANE PROTEIN COMPLEX SUBUNIT 1"/>
    <property type="match status" value="1"/>
</dbReference>
<comment type="similarity">
    <text evidence="2">Belongs to the EMC1 family.</text>
</comment>
<feature type="transmembrane region" description="Helical" evidence="11">
    <location>
        <begin position="894"/>
        <end position="915"/>
    </location>
</feature>
<evidence type="ECO:0000256" key="6">
    <source>
        <dbReference type="ARBA" id="ARBA00022729"/>
    </source>
</evidence>
<evidence type="ECO:0000313" key="15">
    <source>
        <dbReference type="EMBL" id="KAK3052252.1"/>
    </source>
</evidence>
<dbReference type="InterPro" id="IPR011678">
    <property type="entry name" value="EMC1_C"/>
</dbReference>
<organism evidence="15 16">
    <name type="scientific">Extremus antarcticus</name>
    <dbReference type="NCBI Taxonomy" id="702011"/>
    <lineage>
        <taxon>Eukaryota</taxon>
        <taxon>Fungi</taxon>
        <taxon>Dikarya</taxon>
        <taxon>Ascomycota</taxon>
        <taxon>Pezizomycotina</taxon>
        <taxon>Dothideomycetes</taxon>
        <taxon>Dothideomycetidae</taxon>
        <taxon>Mycosphaerellales</taxon>
        <taxon>Extremaceae</taxon>
        <taxon>Extremus</taxon>
    </lineage>
</organism>
<feature type="chain" id="PRO_5042567763" description="ER membrane protein complex subunit 1" evidence="12">
    <location>
        <begin position="22"/>
        <end position="926"/>
    </location>
</feature>
<reference evidence="15" key="1">
    <citation type="submission" date="2023-04" db="EMBL/GenBank/DDBJ databases">
        <title>Black Yeasts Isolated from many extreme environments.</title>
        <authorList>
            <person name="Coleine C."/>
            <person name="Stajich J.E."/>
            <person name="Selbmann L."/>
        </authorList>
    </citation>
    <scope>NUCLEOTIDE SEQUENCE</scope>
    <source>
        <strain evidence="15">CCFEE 5312</strain>
    </source>
</reference>
<evidence type="ECO:0000256" key="9">
    <source>
        <dbReference type="ARBA" id="ARBA00023136"/>
    </source>
</evidence>
<evidence type="ECO:0000256" key="5">
    <source>
        <dbReference type="ARBA" id="ARBA00022692"/>
    </source>
</evidence>
<dbReference type="Proteomes" id="UP001271007">
    <property type="component" value="Unassembled WGS sequence"/>
</dbReference>